<evidence type="ECO:0000256" key="1">
    <source>
        <dbReference type="SAM" id="MobiDB-lite"/>
    </source>
</evidence>
<sequence>MKHATCFNISEMILLDALPRIGASVDRSTIPPLLPSDAISLRDNTQQALRMPLNGMRPSRIETPIQDWVGRDTPCPASRLVAVGNWAGTAGHLKNSTPASSFRNRRRVPERNTPSALVRTHALESVECSLPERTASARLLLRPRCPRGWGLVKSRSTCGDSWSVAVCVLPVPRRRPTWNTARASCRAGCHRPRSRPIPTGIRSSPRMGTQHPPLCSAEFGGHGASCLSWSQHPPRMAFAGERQGGVSCPGRGSSGMTTLLRTVQGSGVELP</sequence>
<keyword evidence="3" id="KW-1185">Reference proteome</keyword>
<proteinExistence type="predicted"/>
<organism evidence="2 3">
    <name type="scientific">Myxococcus virescens</name>
    <dbReference type="NCBI Taxonomy" id="83456"/>
    <lineage>
        <taxon>Bacteria</taxon>
        <taxon>Pseudomonadati</taxon>
        <taxon>Myxococcota</taxon>
        <taxon>Myxococcia</taxon>
        <taxon>Myxococcales</taxon>
        <taxon>Cystobacterineae</taxon>
        <taxon>Myxococcaceae</taxon>
        <taxon>Myxococcus</taxon>
    </lineage>
</organism>
<dbReference type="EMBL" id="FNAJ01000002">
    <property type="protein sequence ID" value="SDD66129.1"/>
    <property type="molecule type" value="Genomic_DNA"/>
</dbReference>
<reference evidence="2 3" key="1">
    <citation type="submission" date="2016-10" db="EMBL/GenBank/DDBJ databases">
        <authorList>
            <person name="Varghese N."/>
            <person name="Submissions S."/>
        </authorList>
    </citation>
    <scope>NUCLEOTIDE SEQUENCE [LARGE SCALE GENOMIC DNA]</scope>
    <source>
        <strain evidence="2 3">DSM 2260</strain>
    </source>
</reference>
<gene>
    <name evidence="2" type="ORF">SAMN04488504_102171</name>
</gene>
<comment type="caution">
    <text evidence="2">The sequence shown here is derived from an EMBL/GenBank/DDBJ whole genome shotgun (WGS) entry which is preliminary data.</text>
</comment>
<evidence type="ECO:0000313" key="3">
    <source>
        <dbReference type="Proteomes" id="UP000198717"/>
    </source>
</evidence>
<evidence type="ECO:0000313" key="2">
    <source>
        <dbReference type="EMBL" id="SDD66129.1"/>
    </source>
</evidence>
<feature type="region of interest" description="Disordered" evidence="1">
    <location>
        <begin position="189"/>
        <end position="209"/>
    </location>
</feature>
<dbReference type="Proteomes" id="UP000198717">
    <property type="component" value="Unassembled WGS sequence"/>
</dbReference>
<feature type="region of interest" description="Disordered" evidence="1">
    <location>
        <begin position="94"/>
        <end position="113"/>
    </location>
</feature>
<protein>
    <submittedName>
        <fullName evidence="2">Uncharacterized protein</fullName>
    </submittedName>
</protein>
<name>A0ABY0MJH2_9BACT</name>
<accession>A0ABY0MJH2</accession>